<comment type="caution">
    <text evidence="3">The sequence shown here is derived from an EMBL/GenBank/DDBJ whole genome shotgun (WGS) entry which is preliminary data.</text>
</comment>
<keyword evidence="1" id="KW-0677">Repeat</keyword>
<dbReference type="EMBL" id="JBFNQN010000008">
    <property type="protein sequence ID" value="MEW9265679.1"/>
    <property type="molecule type" value="Genomic_DNA"/>
</dbReference>
<dbReference type="PROSITE" id="PS51903">
    <property type="entry name" value="CLP_R"/>
    <property type="match status" value="1"/>
</dbReference>
<dbReference type="GO" id="GO:0008233">
    <property type="term" value="F:peptidase activity"/>
    <property type="evidence" value="ECO:0007669"/>
    <property type="project" value="UniProtKB-KW"/>
</dbReference>
<keyword evidence="3" id="KW-0645">Protease</keyword>
<evidence type="ECO:0000313" key="4">
    <source>
        <dbReference type="Proteomes" id="UP001555826"/>
    </source>
</evidence>
<feature type="domain" description="Clp R" evidence="2">
    <location>
        <begin position="2"/>
        <end position="188"/>
    </location>
</feature>
<reference evidence="3 4" key="1">
    <citation type="submission" date="2024-07" db="EMBL/GenBank/DDBJ databases">
        <authorList>
            <person name="Thanompreechachai J."/>
            <person name="Duangmal K."/>
        </authorList>
    </citation>
    <scope>NUCLEOTIDE SEQUENCE [LARGE SCALE GENOMIC DNA]</scope>
    <source>
        <strain evidence="3 4">KCTC 19886</strain>
    </source>
</reference>
<gene>
    <name evidence="3" type="ORF">AB1207_13055</name>
</gene>
<evidence type="ECO:0000259" key="2">
    <source>
        <dbReference type="PROSITE" id="PS51903"/>
    </source>
</evidence>
<accession>A0ABV3P7S6</accession>
<dbReference type="RefSeq" id="WP_367638808.1">
    <property type="nucleotide sequence ID" value="NZ_JBFNQN010000008.1"/>
</dbReference>
<dbReference type="GO" id="GO:0006508">
    <property type="term" value="P:proteolysis"/>
    <property type="evidence" value="ECO:0007669"/>
    <property type="project" value="UniProtKB-KW"/>
</dbReference>
<proteinExistence type="predicted"/>
<keyword evidence="4" id="KW-1185">Reference proteome</keyword>
<dbReference type="Pfam" id="PF02861">
    <property type="entry name" value="Clp_N"/>
    <property type="match status" value="2"/>
</dbReference>
<keyword evidence="3" id="KW-0378">Hydrolase</keyword>
<dbReference type="Gene3D" id="1.10.1780.10">
    <property type="entry name" value="Clp, N-terminal domain"/>
    <property type="match status" value="2"/>
</dbReference>
<name>A0ABV3P7S6_9ACTN</name>
<organism evidence="3 4">
    <name type="scientific">Kineococcus endophyticus</name>
    <dbReference type="NCBI Taxonomy" id="1181883"/>
    <lineage>
        <taxon>Bacteria</taxon>
        <taxon>Bacillati</taxon>
        <taxon>Actinomycetota</taxon>
        <taxon>Actinomycetes</taxon>
        <taxon>Kineosporiales</taxon>
        <taxon>Kineosporiaceae</taxon>
        <taxon>Kineococcus</taxon>
    </lineage>
</organism>
<sequence>MFQRFTSEARDAVVAAQECARRLRADHIGAEHLLLALLDTTGAARGVLEAVEVDRDRLTEAVRNASHADGAHDDADHLQELGIDLTEVRRRVEETFGSGALDVPAVRRRGLLDRVLPSQHLRFGRDAKKALENSLRAALDLGDRHVGDDHVLLGLLADRRVVAVLESAGTTLDLRAARSLVLLGRRRSA</sequence>
<dbReference type="InterPro" id="IPR036628">
    <property type="entry name" value="Clp_N_dom_sf"/>
</dbReference>
<dbReference type="Proteomes" id="UP001555826">
    <property type="component" value="Unassembled WGS sequence"/>
</dbReference>
<protein>
    <submittedName>
        <fullName evidence="3">Clp protease N-terminal domain-containing protein</fullName>
    </submittedName>
</protein>
<dbReference type="SUPFAM" id="SSF81923">
    <property type="entry name" value="Double Clp-N motif"/>
    <property type="match status" value="2"/>
</dbReference>
<evidence type="ECO:0000313" key="3">
    <source>
        <dbReference type="EMBL" id="MEW9265679.1"/>
    </source>
</evidence>
<evidence type="ECO:0000256" key="1">
    <source>
        <dbReference type="PROSITE-ProRule" id="PRU01251"/>
    </source>
</evidence>
<dbReference type="InterPro" id="IPR004176">
    <property type="entry name" value="Clp_R_N"/>
</dbReference>